<dbReference type="PANTHER" id="PTHR37525">
    <property type="entry name" value="UPF0175 PROTEIN SSL1255"/>
    <property type="match status" value="1"/>
</dbReference>
<dbReference type="EMBL" id="JSZA02000274">
    <property type="protein sequence ID" value="TGN99892.1"/>
    <property type="molecule type" value="Genomic_DNA"/>
</dbReference>
<dbReference type="PANTHER" id="PTHR37525:SF1">
    <property type="entry name" value="UPF0175 PROTEIN SSL1255"/>
    <property type="match status" value="1"/>
</dbReference>
<dbReference type="Pfam" id="PF03683">
    <property type="entry name" value="UPF0175"/>
    <property type="match status" value="1"/>
</dbReference>
<accession>A0A4E0QVL6</accession>
<dbReference type="InterPro" id="IPR005368">
    <property type="entry name" value="UPF0175"/>
</dbReference>
<gene>
    <name evidence="2" type="ORF">PN36_32145</name>
</gene>
<name>A0A4E0QVL6_9GAMM</name>
<protein>
    <submittedName>
        <fullName evidence="2">Uncharacterized protein</fullName>
    </submittedName>
</protein>
<evidence type="ECO:0000313" key="3">
    <source>
        <dbReference type="Proteomes" id="UP000030428"/>
    </source>
</evidence>
<comment type="caution">
    <text evidence="2">The sequence shown here is derived from an EMBL/GenBank/DDBJ whole genome shotgun (WGS) entry which is preliminary data.</text>
</comment>
<dbReference type="AlphaFoldDB" id="A0A4E0QVL6"/>
<comment type="similarity">
    <text evidence="1">Belongs to the UPF0175 family.</text>
</comment>
<sequence>MVQRDENYTIKLPETLFSALRPDEFLQEMRLAAAVKWYELQLVSQAKAAEIAGISRYAFLEALSRFNVSPFQVTPEELLEEIARD</sequence>
<reference evidence="2 3" key="1">
    <citation type="journal article" date="2016" name="Front. Microbiol.">
        <title>Single-Cell (Meta-)Genomics of a Dimorphic Candidatus Thiomargarita nelsonii Reveals Genomic Plasticity.</title>
        <authorList>
            <person name="Flood B.E."/>
            <person name="Fliss P."/>
            <person name="Jones D.S."/>
            <person name="Dick G.J."/>
            <person name="Jain S."/>
            <person name="Kaster A.K."/>
            <person name="Winkel M."/>
            <person name="Mussmann M."/>
            <person name="Bailey J."/>
        </authorList>
    </citation>
    <scope>NUCLEOTIDE SEQUENCE [LARGE SCALE GENOMIC DNA]</scope>
    <source>
        <strain evidence="2">Hydrate Ridge</strain>
    </source>
</reference>
<organism evidence="2 3">
    <name type="scientific">Candidatus Thiomargarita nelsonii</name>
    <dbReference type="NCBI Taxonomy" id="1003181"/>
    <lineage>
        <taxon>Bacteria</taxon>
        <taxon>Pseudomonadati</taxon>
        <taxon>Pseudomonadota</taxon>
        <taxon>Gammaproteobacteria</taxon>
        <taxon>Thiotrichales</taxon>
        <taxon>Thiotrichaceae</taxon>
        <taxon>Thiomargarita</taxon>
    </lineage>
</organism>
<dbReference type="InterPro" id="IPR052264">
    <property type="entry name" value="UPF0175_domain"/>
</dbReference>
<evidence type="ECO:0000256" key="1">
    <source>
        <dbReference type="ARBA" id="ARBA00005651"/>
    </source>
</evidence>
<evidence type="ECO:0000313" key="2">
    <source>
        <dbReference type="EMBL" id="TGN99892.1"/>
    </source>
</evidence>
<dbReference type="Proteomes" id="UP000030428">
    <property type="component" value="Unassembled WGS sequence"/>
</dbReference>
<proteinExistence type="inferred from homology"/>
<keyword evidence="3" id="KW-1185">Reference proteome</keyword>